<keyword evidence="3" id="KW-1185">Reference proteome</keyword>
<gene>
    <name evidence="2" type="primary">ytpA_1</name>
    <name evidence="2" type="ORF">NCTC10485_00427</name>
</gene>
<dbReference type="SUPFAM" id="SSF53474">
    <property type="entry name" value="alpha/beta-Hydrolases"/>
    <property type="match status" value="1"/>
</dbReference>
<accession>A0A448HY42</accession>
<evidence type="ECO:0000259" key="1">
    <source>
        <dbReference type="Pfam" id="PF12146"/>
    </source>
</evidence>
<proteinExistence type="predicted"/>
<dbReference type="InterPro" id="IPR029058">
    <property type="entry name" value="AB_hydrolase_fold"/>
</dbReference>
<organism evidence="2 3">
    <name type="scientific">Mycolicibacterium chitae</name>
    <name type="common">Mycobacterium chitae</name>
    <dbReference type="NCBI Taxonomy" id="1792"/>
    <lineage>
        <taxon>Bacteria</taxon>
        <taxon>Bacillati</taxon>
        <taxon>Actinomycetota</taxon>
        <taxon>Actinomycetes</taxon>
        <taxon>Mycobacteriales</taxon>
        <taxon>Mycobacteriaceae</taxon>
        <taxon>Mycolicibacterium</taxon>
    </lineage>
</organism>
<dbReference type="Proteomes" id="UP000282551">
    <property type="component" value="Chromosome"/>
</dbReference>
<feature type="domain" description="Serine aminopeptidase S33" evidence="1">
    <location>
        <begin position="43"/>
        <end position="261"/>
    </location>
</feature>
<dbReference type="Pfam" id="PF12146">
    <property type="entry name" value="Hydrolase_4"/>
    <property type="match status" value="1"/>
</dbReference>
<evidence type="ECO:0000313" key="2">
    <source>
        <dbReference type="EMBL" id="VEG45118.1"/>
    </source>
</evidence>
<evidence type="ECO:0000313" key="3">
    <source>
        <dbReference type="Proteomes" id="UP000282551"/>
    </source>
</evidence>
<dbReference type="InterPro" id="IPR022742">
    <property type="entry name" value="Hydrolase_4"/>
</dbReference>
<name>A0A448HY42_MYCCI</name>
<dbReference type="PANTHER" id="PTHR11614">
    <property type="entry name" value="PHOSPHOLIPASE-RELATED"/>
    <property type="match status" value="1"/>
</dbReference>
<protein>
    <submittedName>
        <fullName evidence="2">Lysophospholipase</fullName>
        <ecNumber evidence="2">3.1.1.-</ecNumber>
    </submittedName>
</protein>
<dbReference type="GO" id="GO:0016787">
    <property type="term" value="F:hydrolase activity"/>
    <property type="evidence" value="ECO:0007669"/>
    <property type="project" value="UniProtKB-KW"/>
</dbReference>
<dbReference type="InterPro" id="IPR051044">
    <property type="entry name" value="MAG_DAG_Lipase"/>
</dbReference>
<keyword evidence="2" id="KW-0378">Hydrolase</keyword>
<reference evidence="2 3" key="1">
    <citation type="submission" date="2018-12" db="EMBL/GenBank/DDBJ databases">
        <authorList>
            <consortium name="Pathogen Informatics"/>
        </authorList>
    </citation>
    <scope>NUCLEOTIDE SEQUENCE [LARGE SCALE GENOMIC DNA]</scope>
    <source>
        <strain evidence="2 3">NCTC10485</strain>
    </source>
</reference>
<sequence length="275" mass="29486">MGHNAARNSPFPRQPRGFYTIAAMPVFDTDRGPVYYRHWPAANPRAAVILLHGFGEHTGLYHRYGFALNAADIDLWAVDQYGHGLTGGERGDFGSMALSSGLADTLTELAAEHRPGIPLIAQGHSFGSLVTLFRLLADPRRYRAGIISGAPLVPIRAMLDPDTSLSLDPSWLSSDPFYLDALAHDPLAFVDADGAALARELDAAWDRMGAELGALTVPTLALHGGADPIAAPGAVQAYAEQIDALQYREFPGARHDVLNESVHREVAAAVVDFIG</sequence>
<dbReference type="AlphaFoldDB" id="A0A448HY42"/>
<dbReference type="EMBL" id="LR134355">
    <property type="protein sequence ID" value="VEG45118.1"/>
    <property type="molecule type" value="Genomic_DNA"/>
</dbReference>
<dbReference type="Gene3D" id="3.40.50.1820">
    <property type="entry name" value="alpha/beta hydrolase"/>
    <property type="match status" value="1"/>
</dbReference>
<dbReference type="EC" id="3.1.1.-" evidence="2"/>